<reference evidence="2" key="1">
    <citation type="journal article" date="2014" name="Int. J. Syst. Evol. Microbiol.">
        <title>Complete genome of a new Firmicutes species belonging to the dominant human colonic microbiota ('Ruminococcus bicirculans') reveals two chromosomes and a selective capacity to utilize plant glucans.</title>
        <authorList>
            <consortium name="NISC Comparative Sequencing Program"/>
            <person name="Wegmann U."/>
            <person name="Louis P."/>
            <person name="Goesmann A."/>
            <person name="Henrissat B."/>
            <person name="Duncan S.H."/>
            <person name="Flint H.J."/>
        </authorList>
    </citation>
    <scope>NUCLEOTIDE SEQUENCE</scope>
    <source>
        <strain evidence="2">CECT 7703</strain>
    </source>
</reference>
<feature type="domain" description="ISXO2-like transposase" evidence="1">
    <location>
        <begin position="141"/>
        <end position="322"/>
    </location>
</feature>
<evidence type="ECO:0000313" key="3">
    <source>
        <dbReference type="Proteomes" id="UP001180081"/>
    </source>
</evidence>
<dbReference type="RefSeq" id="WP_290332563.1">
    <property type="nucleotide sequence ID" value="NZ_JAUFPU010000008.1"/>
</dbReference>
<gene>
    <name evidence="2" type="ORF">QWZ03_09925</name>
</gene>
<dbReference type="NCBIfam" id="NF033547">
    <property type="entry name" value="transpos_IS1595"/>
    <property type="match status" value="1"/>
</dbReference>
<comment type="caution">
    <text evidence="2">The sequence shown here is derived from an EMBL/GenBank/DDBJ whole genome shotgun (WGS) entry which is preliminary data.</text>
</comment>
<protein>
    <submittedName>
        <fullName evidence="2">IS1595 family transposase</fullName>
    </submittedName>
</protein>
<dbReference type="Proteomes" id="UP001180081">
    <property type="component" value="Unassembled WGS sequence"/>
</dbReference>
<sequence length="366" mass="41789">MVKGQTHILKQARCRDVTAWKISNLDESGAFFLFGKLRWGSHETMPCFHCGTVDSHYFRPDQFRYRCRHCCEHFSPTTGTVFQDHKIPFKKILQGCMAFIHAANGVSAHELARHIDVQVKTALVFLGKLREALFASRDRRKLRGVVQIDGGYFGGRPRSRRIRKRTPQQIQQHIEEKLKGDPGGKKFRSKINIENLARLKNRRVVMVLREVSPAEGVGGVATVIAVTKSENAEEALALALTHVEEEALIMTDENAAYNGLTAAGFDHRTVVHSIEFSSWDGINDNQCESYFARLRRHAIGVSHRIDPKYLADKAQEMAWREDMRHKTEGEKLQHLIAAIAQTGMSKWWRGYHQGHHRPGEIVWLLH</sequence>
<dbReference type="Pfam" id="PF12762">
    <property type="entry name" value="DDE_Tnp_IS1595"/>
    <property type="match status" value="1"/>
</dbReference>
<proteinExistence type="predicted"/>
<dbReference type="PANTHER" id="PTHR47163">
    <property type="entry name" value="DDE_TNP_IS1595 DOMAIN-CONTAINING PROTEIN"/>
    <property type="match status" value="1"/>
</dbReference>
<keyword evidence="3" id="KW-1185">Reference proteome</keyword>
<dbReference type="PANTHER" id="PTHR47163:SF2">
    <property type="entry name" value="SI:DKEY-17M8.2"/>
    <property type="match status" value="1"/>
</dbReference>
<dbReference type="SMART" id="SM01126">
    <property type="entry name" value="DDE_Tnp_IS1595"/>
    <property type="match status" value="1"/>
</dbReference>
<accession>A0ABT8B495</accession>
<evidence type="ECO:0000259" key="1">
    <source>
        <dbReference type="SMART" id="SM01126"/>
    </source>
</evidence>
<dbReference type="EMBL" id="JAUFPU010000008">
    <property type="protein sequence ID" value="MDN3577082.1"/>
    <property type="molecule type" value="Genomic_DNA"/>
</dbReference>
<name>A0ABT8B495_9NEIS</name>
<reference evidence="2" key="2">
    <citation type="submission" date="2023-06" db="EMBL/GenBank/DDBJ databases">
        <authorList>
            <person name="Lucena T."/>
            <person name="Sun Q."/>
        </authorList>
    </citation>
    <scope>NUCLEOTIDE SEQUENCE</scope>
    <source>
        <strain evidence="2">CECT 7703</strain>
    </source>
</reference>
<organism evidence="2 3">
    <name type="scientific">Chitinimonas viridis</name>
    <dbReference type="NCBI Taxonomy" id="664880"/>
    <lineage>
        <taxon>Bacteria</taxon>
        <taxon>Pseudomonadati</taxon>
        <taxon>Pseudomonadota</taxon>
        <taxon>Betaproteobacteria</taxon>
        <taxon>Neisseriales</taxon>
        <taxon>Chitinibacteraceae</taxon>
        <taxon>Chitinimonas</taxon>
    </lineage>
</organism>
<dbReference type="InterPro" id="IPR024445">
    <property type="entry name" value="Tnp_ISXO2-like"/>
</dbReference>
<dbReference type="InterPro" id="IPR053164">
    <property type="entry name" value="IS1016-like_transposase"/>
</dbReference>
<evidence type="ECO:0000313" key="2">
    <source>
        <dbReference type="EMBL" id="MDN3577082.1"/>
    </source>
</evidence>